<keyword evidence="5" id="KW-0539">Nucleus</keyword>
<dbReference type="Gene3D" id="3.10.20.90">
    <property type="entry name" value="Phosphatidylinositol 3-kinase Catalytic Subunit, Chain A, domain 1"/>
    <property type="match status" value="1"/>
</dbReference>
<evidence type="ECO:0000256" key="3">
    <source>
        <dbReference type="ARBA" id="ARBA00022771"/>
    </source>
</evidence>
<reference evidence="7" key="1">
    <citation type="submission" date="2025-08" db="UniProtKB">
        <authorList>
            <consortium name="Ensembl"/>
        </authorList>
    </citation>
    <scope>IDENTIFICATION</scope>
</reference>
<comment type="subcellular location">
    <subcellularLocation>
        <location evidence="1">Nucleus</location>
    </subcellularLocation>
</comment>
<dbReference type="InterPro" id="IPR014891">
    <property type="entry name" value="DWNN_domain"/>
</dbReference>
<evidence type="ECO:0000256" key="2">
    <source>
        <dbReference type="ARBA" id="ARBA00022723"/>
    </source>
</evidence>
<dbReference type="SMART" id="SM01180">
    <property type="entry name" value="DWNN"/>
    <property type="match status" value="1"/>
</dbReference>
<evidence type="ECO:0000313" key="7">
    <source>
        <dbReference type="Ensembl" id="ENSSOCP00000017162.1"/>
    </source>
</evidence>
<evidence type="ECO:0000259" key="6">
    <source>
        <dbReference type="PROSITE" id="PS51282"/>
    </source>
</evidence>
<name>A0A8D0KY37_STROC</name>
<evidence type="ECO:0000256" key="1">
    <source>
        <dbReference type="ARBA" id="ARBA00004123"/>
    </source>
</evidence>
<evidence type="ECO:0000313" key="8">
    <source>
        <dbReference type="Proteomes" id="UP000694551"/>
    </source>
</evidence>
<protein>
    <recommendedName>
        <fullName evidence="6">DWNN domain-containing protein</fullName>
    </recommendedName>
</protein>
<keyword evidence="4" id="KW-0862">Zinc</keyword>
<proteinExistence type="predicted"/>
<dbReference type="PANTHER" id="PTHR15439">
    <property type="entry name" value="RETINOBLASTOMA-BINDING PROTEIN 6"/>
    <property type="match status" value="1"/>
</dbReference>
<dbReference type="FunFam" id="3.10.20.90:FF:000070">
    <property type="entry name" value="E3 ubiquitin-protein ligase RBBP6 isoform X2"/>
    <property type="match status" value="1"/>
</dbReference>
<evidence type="ECO:0000256" key="4">
    <source>
        <dbReference type="ARBA" id="ARBA00022833"/>
    </source>
</evidence>
<dbReference type="GO" id="GO:0006511">
    <property type="term" value="P:ubiquitin-dependent protein catabolic process"/>
    <property type="evidence" value="ECO:0007669"/>
    <property type="project" value="TreeGrafter"/>
</dbReference>
<dbReference type="InterPro" id="IPR033489">
    <property type="entry name" value="RBBP6"/>
</dbReference>
<dbReference type="GO" id="GO:0006397">
    <property type="term" value="P:mRNA processing"/>
    <property type="evidence" value="ECO:0007669"/>
    <property type="project" value="InterPro"/>
</dbReference>
<keyword evidence="2" id="KW-0479">Metal-binding</keyword>
<dbReference type="GO" id="GO:0016567">
    <property type="term" value="P:protein ubiquitination"/>
    <property type="evidence" value="ECO:0007669"/>
    <property type="project" value="InterPro"/>
</dbReference>
<dbReference type="GO" id="GO:0008270">
    <property type="term" value="F:zinc ion binding"/>
    <property type="evidence" value="ECO:0007669"/>
    <property type="project" value="UniProtKB-KW"/>
</dbReference>
<keyword evidence="8" id="KW-1185">Reference proteome</keyword>
<dbReference type="PANTHER" id="PTHR15439:SF0">
    <property type="entry name" value="CELL DIVISION CYCLE AND APOPTOSIS REGULATOR PROTEIN 1-RELATED"/>
    <property type="match status" value="1"/>
</dbReference>
<sequence length="131" mass="14497">MLCVHYKFFSKVSSDTVTFDGLHISLCDLKRLIMGREKLKAANCDLRITNAETSEEYTDDNALIPKNSLVIVRRIPVGGIKAASKTRVISQTEPVSGTSKAVCKNTISHFFLHTALISKPRSLALIFQTLT</sequence>
<dbReference type="AlphaFoldDB" id="A0A8D0KY37"/>
<dbReference type="GO" id="GO:0061630">
    <property type="term" value="F:ubiquitin protein ligase activity"/>
    <property type="evidence" value="ECO:0007669"/>
    <property type="project" value="InterPro"/>
</dbReference>
<dbReference type="Ensembl" id="ENSSOCT00000017605.1">
    <property type="protein sequence ID" value="ENSSOCP00000017162.1"/>
    <property type="gene ID" value="ENSSOCG00000012924.1"/>
</dbReference>
<accession>A0A8D0KY37</accession>
<evidence type="ECO:0000256" key="5">
    <source>
        <dbReference type="ARBA" id="ARBA00023242"/>
    </source>
</evidence>
<dbReference type="GO" id="GO:0005634">
    <property type="term" value="C:nucleus"/>
    <property type="evidence" value="ECO:0007669"/>
    <property type="project" value="UniProtKB-SubCell"/>
</dbReference>
<organism evidence="7 8">
    <name type="scientific">Strix occidentalis caurina</name>
    <name type="common">northern spotted owl</name>
    <dbReference type="NCBI Taxonomy" id="311401"/>
    <lineage>
        <taxon>Eukaryota</taxon>
        <taxon>Metazoa</taxon>
        <taxon>Chordata</taxon>
        <taxon>Craniata</taxon>
        <taxon>Vertebrata</taxon>
        <taxon>Euteleostomi</taxon>
        <taxon>Archelosauria</taxon>
        <taxon>Archosauria</taxon>
        <taxon>Dinosauria</taxon>
        <taxon>Saurischia</taxon>
        <taxon>Theropoda</taxon>
        <taxon>Coelurosauria</taxon>
        <taxon>Aves</taxon>
        <taxon>Neognathae</taxon>
        <taxon>Neoaves</taxon>
        <taxon>Telluraves</taxon>
        <taxon>Strigiformes</taxon>
        <taxon>Strigidae</taxon>
        <taxon>Strix</taxon>
    </lineage>
</organism>
<dbReference type="PROSITE" id="PS51282">
    <property type="entry name" value="DWNN"/>
    <property type="match status" value="1"/>
</dbReference>
<keyword evidence="3" id="KW-0863">Zinc-finger</keyword>
<dbReference type="Pfam" id="PF08783">
    <property type="entry name" value="DWNN"/>
    <property type="match status" value="1"/>
</dbReference>
<feature type="domain" description="DWNN" evidence="6">
    <location>
        <begin position="4"/>
        <end position="76"/>
    </location>
</feature>
<reference evidence="7" key="2">
    <citation type="submission" date="2025-09" db="UniProtKB">
        <authorList>
            <consortium name="Ensembl"/>
        </authorList>
    </citation>
    <scope>IDENTIFICATION</scope>
</reference>
<dbReference type="Proteomes" id="UP000694551">
    <property type="component" value="Unplaced"/>
</dbReference>